<accession>A0ABV4WNP4</accession>
<gene>
    <name evidence="1" type="ORF">ACE1CA_19440</name>
</gene>
<sequence length="84" mass="9651">MGKRAEERSLSLQASLSLVCSRKASSLIRLTEYGNPTFVDDRSHLSILEKNWGIPCQFKRNSPRIDRLRYATRSHSPIQLGRSY</sequence>
<keyword evidence="2" id="KW-1185">Reference proteome</keyword>
<proteinExistence type="predicted"/>
<organism evidence="1 2">
    <name type="scientific">Floridaenema evergladense BLCC-F167</name>
    <dbReference type="NCBI Taxonomy" id="3153639"/>
    <lineage>
        <taxon>Bacteria</taxon>
        <taxon>Bacillati</taxon>
        <taxon>Cyanobacteriota</taxon>
        <taxon>Cyanophyceae</taxon>
        <taxon>Oscillatoriophycideae</taxon>
        <taxon>Aerosakkonematales</taxon>
        <taxon>Aerosakkonemataceae</taxon>
        <taxon>Floridanema</taxon>
        <taxon>Floridanema evergladense</taxon>
    </lineage>
</organism>
<name>A0ABV4WNP4_9CYAN</name>
<evidence type="ECO:0000313" key="1">
    <source>
        <dbReference type="EMBL" id="MFB2836709.1"/>
    </source>
</evidence>
<dbReference type="RefSeq" id="WP_413279081.1">
    <property type="nucleotide sequence ID" value="NZ_JBHFNT010000171.1"/>
</dbReference>
<protein>
    <submittedName>
        <fullName evidence="1">Uncharacterized protein</fullName>
    </submittedName>
</protein>
<evidence type="ECO:0000313" key="2">
    <source>
        <dbReference type="Proteomes" id="UP001576780"/>
    </source>
</evidence>
<dbReference type="EMBL" id="JBHFNT010000171">
    <property type="protein sequence ID" value="MFB2836709.1"/>
    <property type="molecule type" value="Genomic_DNA"/>
</dbReference>
<comment type="caution">
    <text evidence="1">The sequence shown here is derived from an EMBL/GenBank/DDBJ whole genome shotgun (WGS) entry which is preliminary data.</text>
</comment>
<reference evidence="1 2" key="1">
    <citation type="submission" date="2024-09" db="EMBL/GenBank/DDBJ databases">
        <title>Floridaenema gen nov. (Aerosakkonemataceae, Aerosakkonematales ord. nov., Cyanobacteria) from benthic tropical and subtropical fresh waters, with the description of four new species.</title>
        <authorList>
            <person name="Moretto J.A."/>
            <person name="Berthold D.E."/>
            <person name="Lefler F.W."/>
            <person name="Huang I.-S."/>
            <person name="Laughinghouse H. IV."/>
        </authorList>
    </citation>
    <scope>NUCLEOTIDE SEQUENCE [LARGE SCALE GENOMIC DNA]</scope>
    <source>
        <strain evidence="1 2">BLCC-F167</strain>
    </source>
</reference>
<dbReference type="Proteomes" id="UP001576780">
    <property type="component" value="Unassembled WGS sequence"/>
</dbReference>